<dbReference type="SUPFAM" id="SSF54909">
    <property type="entry name" value="Dimeric alpha+beta barrel"/>
    <property type="match status" value="1"/>
</dbReference>
<feature type="domain" description="ABM" evidence="1">
    <location>
        <begin position="2"/>
        <end position="93"/>
    </location>
</feature>
<dbReference type="InterPro" id="IPR007138">
    <property type="entry name" value="ABM_dom"/>
</dbReference>
<dbReference type="PROSITE" id="PS51725">
    <property type="entry name" value="ABM"/>
    <property type="match status" value="1"/>
</dbReference>
<dbReference type="Pfam" id="PF03992">
    <property type="entry name" value="ABM"/>
    <property type="match status" value="1"/>
</dbReference>
<dbReference type="InterPro" id="IPR011008">
    <property type="entry name" value="Dimeric_a/b-barrel"/>
</dbReference>
<dbReference type="AlphaFoldDB" id="A0A4Q7L9J5"/>
<comment type="caution">
    <text evidence="2">The sequence shown here is derived from an EMBL/GenBank/DDBJ whole genome shotgun (WGS) entry which is preliminary data.</text>
</comment>
<gene>
    <name evidence="2" type="ORF">EV685_4093</name>
</gene>
<keyword evidence="2" id="KW-0560">Oxidoreductase</keyword>
<evidence type="ECO:0000259" key="1">
    <source>
        <dbReference type="PROSITE" id="PS51725"/>
    </source>
</evidence>
<dbReference type="EMBL" id="SGWV01000015">
    <property type="protein sequence ID" value="RZS46674.1"/>
    <property type="molecule type" value="Genomic_DNA"/>
</dbReference>
<dbReference type="Proteomes" id="UP000293433">
    <property type="component" value="Unassembled WGS sequence"/>
</dbReference>
<dbReference type="Gene3D" id="3.30.70.100">
    <property type="match status" value="1"/>
</dbReference>
<dbReference type="OrthoDB" id="9798157at2"/>
<sequence>MIFEIADIHVQPGRAAEFEQALNKGLHEVFPQARGFLGHEVQHCIETPERYVLLLRWETVEDHTVGFRSSPLFAQWRGLVGDFFAQPPKVEHFKCIDRSTTVSGAER</sequence>
<accession>A0A4Q7L9J5</accession>
<keyword evidence="3" id="KW-1185">Reference proteome</keyword>
<name>A0A4Q7L9J5_9BURK</name>
<proteinExistence type="predicted"/>
<reference evidence="2 3" key="1">
    <citation type="submission" date="2019-02" db="EMBL/GenBank/DDBJ databases">
        <title>Genomic Encyclopedia of Type Strains, Phase IV (KMG-IV): sequencing the most valuable type-strain genomes for metagenomic binning, comparative biology and taxonomic classification.</title>
        <authorList>
            <person name="Goeker M."/>
        </authorList>
    </citation>
    <scope>NUCLEOTIDE SEQUENCE [LARGE SCALE GENOMIC DNA]</scope>
    <source>
        <strain evidence="2 3">DSM 10617</strain>
    </source>
</reference>
<evidence type="ECO:0000313" key="2">
    <source>
        <dbReference type="EMBL" id="RZS46674.1"/>
    </source>
</evidence>
<dbReference type="GO" id="GO:0004497">
    <property type="term" value="F:monooxygenase activity"/>
    <property type="evidence" value="ECO:0007669"/>
    <property type="project" value="UniProtKB-KW"/>
</dbReference>
<protein>
    <submittedName>
        <fullName evidence="2">Heme-degrading monooxygenase HmoA</fullName>
    </submittedName>
</protein>
<organism evidence="2 3">
    <name type="scientific">Sphaerotilus mobilis</name>
    <dbReference type="NCBI Taxonomy" id="47994"/>
    <lineage>
        <taxon>Bacteria</taxon>
        <taxon>Pseudomonadati</taxon>
        <taxon>Pseudomonadota</taxon>
        <taxon>Betaproteobacteria</taxon>
        <taxon>Burkholderiales</taxon>
        <taxon>Sphaerotilaceae</taxon>
        <taxon>Sphaerotilus</taxon>
    </lineage>
</organism>
<evidence type="ECO:0000313" key="3">
    <source>
        <dbReference type="Proteomes" id="UP000293433"/>
    </source>
</evidence>
<keyword evidence="2" id="KW-0503">Monooxygenase</keyword>
<dbReference type="RefSeq" id="WP_130483904.1">
    <property type="nucleotide sequence ID" value="NZ_SGWV01000015.1"/>
</dbReference>